<reference evidence="1 2" key="1">
    <citation type="submission" date="2018-02" db="EMBL/GenBank/DDBJ databases">
        <authorList>
            <person name="Cohen D.B."/>
            <person name="Kent A.D."/>
        </authorList>
    </citation>
    <scope>NUCLEOTIDE SEQUENCE [LARGE SCALE GENOMIC DNA]</scope>
    <source>
        <strain evidence="1">1</strain>
    </source>
</reference>
<dbReference type="EMBL" id="LT985188">
    <property type="protein sequence ID" value="SPD86084.1"/>
    <property type="molecule type" value="Genomic_DNA"/>
</dbReference>
<dbReference type="KEGG" id="mgg:MPLG2_1048"/>
<dbReference type="AlphaFoldDB" id="A0A2N9JF99"/>
<evidence type="ECO:0000313" key="2">
    <source>
        <dbReference type="Proteomes" id="UP000238164"/>
    </source>
</evidence>
<evidence type="ECO:0000313" key="1">
    <source>
        <dbReference type="EMBL" id="SPD86084.1"/>
    </source>
</evidence>
<proteinExistence type="predicted"/>
<name>A0A2N9JF99_9ACTN</name>
<accession>A0A2N9JF99</accession>
<gene>
    <name evidence="1" type="ORF">MPLG2_1048</name>
</gene>
<sequence length="223" mass="23539">MSMKPDDLSIWAVVTADQRNSRRSVDRVPEALEALQSAVGDRFRLTFERTAGDEVQGLTGDPGAVVDAVLTLTRLPDWHLGIGLGSVELPLPGSTREARGPAYLAARAAVEQARSAPAHLRLLGPETTDAGTVGAGFYGEDVVQQAESALVLLRALVSRRTPEGWEIMDVLNETGSGAAASARLGISPSAVSQRATRSARRESELGAELCRRLLARAMGVAAS</sequence>
<dbReference type="OrthoDB" id="5184241at2"/>
<keyword evidence="2" id="KW-1185">Reference proteome</keyword>
<protein>
    <submittedName>
        <fullName evidence="1">Uncharacterized protein</fullName>
    </submittedName>
</protein>
<dbReference type="Proteomes" id="UP000238164">
    <property type="component" value="Chromosome 1"/>
</dbReference>
<organism evidence="1 2">
    <name type="scientific">Micropruina glycogenica</name>
    <dbReference type="NCBI Taxonomy" id="75385"/>
    <lineage>
        <taxon>Bacteria</taxon>
        <taxon>Bacillati</taxon>
        <taxon>Actinomycetota</taxon>
        <taxon>Actinomycetes</taxon>
        <taxon>Propionibacteriales</taxon>
        <taxon>Nocardioidaceae</taxon>
        <taxon>Micropruina</taxon>
    </lineage>
</organism>
<dbReference type="RefSeq" id="WP_158680881.1">
    <property type="nucleotide sequence ID" value="NZ_LT985188.1"/>
</dbReference>